<sequence>MREKLKALQDEGTREFLRQRLGEAIGFVRQIKGEITGLIGGMGDLNAASSKAVSPLIKDMATLQRQLITSSGATKVFLRQIISISEATNRVKFIDKGAGVSALNAIIGRLVQLRKDAAAAGQSALLSAIDKQIDKALIKLATLEQRLKQTGKGKLLAPKPPPQPKAVPIKIPGDLSEKIDRISKSLGRLNTSVKPTADLLKLSLSLRIISNELFLLKERARKAGNIKLAELLDKQLKLVSVFGFRDQLRAIDKALKSTGDTKVAREGLEKLRSSLSRTINSLARLITKLGATDRALDKA</sequence>
<gene>
    <name evidence="1" type="ORF">LCGC14_2863120</name>
</gene>
<feature type="non-terminal residue" evidence="1">
    <location>
        <position position="299"/>
    </location>
</feature>
<comment type="caution">
    <text evidence="1">The sequence shown here is derived from an EMBL/GenBank/DDBJ whole genome shotgun (WGS) entry which is preliminary data.</text>
</comment>
<dbReference type="EMBL" id="LAZR01055380">
    <property type="protein sequence ID" value="KKK76490.1"/>
    <property type="molecule type" value="Genomic_DNA"/>
</dbReference>
<dbReference type="AlphaFoldDB" id="A0A0F8YRU6"/>
<reference evidence="1" key="1">
    <citation type="journal article" date="2015" name="Nature">
        <title>Complex archaea that bridge the gap between prokaryotes and eukaryotes.</title>
        <authorList>
            <person name="Spang A."/>
            <person name="Saw J.H."/>
            <person name="Jorgensen S.L."/>
            <person name="Zaremba-Niedzwiedzka K."/>
            <person name="Martijn J."/>
            <person name="Lind A.E."/>
            <person name="van Eijk R."/>
            <person name="Schleper C."/>
            <person name="Guy L."/>
            <person name="Ettema T.J."/>
        </authorList>
    </citation>
    <scope>NUCLEOTIDE SEQUENCE</scope>
</reference>
<name>A0A0F8YRU6_9ZZZZ</name>
<organism evidence="1">
    <name type="scientific">marine sediment metagenome</name>
    <dbReference type="NCBI Taxonomy" id="412755"/>
    <lineage>
        <taxon>unclassified sequences</taxon>
        <taxon>metagenomes</taxon>
        <taxon>ecological metagenomes</taxon>
    </lineage>
</organism>
<proteinExistence type="predicted"/>
<accession>A0A0F8YRU6</accession>
<protein>
    <submittedName>
        <fullName evidence="1">Uncharacterized protein</fullName>
    </submittedName>
</protein>
<evidence type="ECO:0000313" key="1">
    <source>
        <dbReference type="EMBL" id="KKK76490.1"/>
    </source>
</evidence>